<keyword evidence="3" id="KW-1185">Reference proteome</keyword>
<comment type="caution">
    <text evidence="2">The sequence shown here is derived from an EMBL/GenBank/DDBJ whole genome shotgun (WGS) entry which is preliminary data.</text>
</comment>
<proteinExistence type="predicted"/>
<organism evidence="2 3">
    <name type="scientific">Rhodovibrio sodomensis</name>
    <dbReference type="NCBI Taxonomy" id="1088"/>
    <lineage>
        <taxon>Bacteria</taxon>
        <taxon>Pseudomonadati</taxon>
        <taxon>Pseudomonadota</taxon>
        <taxon>Alphaproteobacteria</taxon>
        <taxon>Rhodospirillales</taxon>
        <taxon>Rhodovibrionaceae</taxon>
        <taxon>Rhodovibrio</taxon>
    </lineage>
</organism>
<dbReference type="Proteomes" id="UP001296873">
    <property type="component" value="Unassembled WGS sequence"/>
</dbReference>
<evidence type="ECO:0000313" key="2">
    <source>
        <dbReference type="EMBL" id="MBK1669816.1"/>
    </source>
</evidence>
<dbReference type="EMBL" id="NRRL01000063">
    <property type="protein sequence ID" value="MBK1669816.1"/>
    <property type="molecule type" value="Genomic_DNA"/>
</dbReference>
<evidence type="ECO:0000313" key="3">
    <source>
        <dbReference type="Proteomes" id="UP001296873"/>
    </source>
</evidence>
<feature type="chain" id="PRO_5045952078" description="Alpha/beta hydrolase" evidence="1">
    <location>
        <begin position="28"/>
        <end position="259"/>
    </location>
</feature>
<evidence type="ECO:0008006" key="4">
    <source>
        <dbReference type="Google" id="ProtNLM"/>
    </source>
</evidence>
<sequence length="259" mass="27312">MRKQRLMSAAALAAFSVVGLSASHGHANEPVTAERSGLTPVATGEPVNVASHHSTTDITGHGRIATKRARVEYRRIGRTDVDHLVVALNRGWVTQHGDPLVHADVHDYAWAAFGEGTSVVSLYRPGYSGDNGMKSIWTGAAAKPERAETSALVEAIHEIADYIGPSRVTVVGFGPGGADAAGRVGDELNDVRAIGITGNRALESGEFASDKARAGLSLSEARHEAIMAEWEDKRHSVRRHPEIYGKGVVVGGSGIGEGN</sequence>
<reference evidence="2 3" key="1">
    <citation type="journal article" date="2020" name="Microorganisms">
        <title>Osmotic Adaptation and Compatible Solute Biosynthesis of Phototrophic Bacteria as Revealed from Genome Analyses.</title>
        <authorList>
            <person name="Imhoff J.F."/>
            <person name="Rahn T."/>
            <person name="Kunzel S."/>
            <person name="Keller A."/>
            <person name="Neulinger S.C."/>
        </authorList>
    </citation>
    <scope>NUCLEOTIDE SEQUENCE [LARGE SCALE GENOMIC DNA]</scope>
    <source>
        <strain evidence="2 3">DSM 9895</strain>
    </source>
</reference>
<dbReference type="RefSeq" id="WP_200342160.1">
    <property type="nucleotide sequence ID" value="NZ_NRRL01000063.1"/>
</dbReference>
<protein>
    <recommendedName>
        <fullName evidence="4">Alpha/beta hydrolase</fullName>
    </recommendedName>
</protein>
<feature type="signal peptide" evidence="1">
    <location>
        <begin position="1"/>
        <end position="27"/>
    </location>
</feature>
<gene>
    <name evidence="2" type="ORF">CKO28_17410</name>
</gene>
<evidence type="ECO:0000256" key="1">
    <source>
        <dbReference type="SAM" id="SignalP"/>
    </source>
</evidence>
<keyword evidence="1" id="KW-0732">Signal</keyword>
<name>A0ABS1DII5_9PROT</name>
<accession>A0ABS1DII5</accession>